<sequence length="185" mass="20481">MTFASKPTLTGERVVLRPAGPEHVEGLWELVNDPETVRLTGSHGKPTRAAIEKWYSTRGEQDNRLDLAICDVKEGDYVGEIVLNDLDADNLSCGMRIALAGPRVFGRGYGSEAIELVLAHVFATVGLHRVSLEVFDFNERARHVYRKAGFVEEGVLRDALRWDGAWHDAIVMSVLAPDWAARRGA</sequence>
<dbReference type="SUPFAM" id="SSF55729">
    <property type="entry name" value="Acyl-CoA N-acyltransferases (Nat)"/>
    <property type="match status" value="1"/>
</dbReference>
<feature type="domain" description="N-acetyltransferase" evidence="1">
    <location>
        <begin position="14"/>
        <end position="177"/>
    </location>
</feature>
<organism evidence="2 3">
    <name type="scientific">Sphaerisporangium rhizosphaerae</name>
    <dbReference type="NCBI Taxonomy" id="2269375"/>
    <lineage>
        <taxon>Bacteria</taxon>
        <taxon>Bacillati</taxon>
        <taxon>Actinomycetota</taxon>
        <taxon>Actinomycetes</taxon>
        <taxon>Streptosporangiales</taxon>
        <taxon>Streptosporangiaceae</taxon>
        <taxon>Sphaerisporangium</taxon>
    </lineage>
</organism>
<evidence type="ECO:0000313" key="3">
    <source>
        <dbReference type="Proteomes" id="UP001596496"/>
    </source>
</evidence>
<dbReference type="PANTHER" id="PTHR43610:SF1">
    <property type="entry name" value="N-ACETYLTRANSFERASE DOMAIN-CONTAINING PROTEIN"/>
    <property type="match status" value="1"/>
</dbReference>
<evidence type="ECO:0000313" key="2">
    <source>
        <dbReference type="EMBL" id="MFC7385740.1"/>
    </source>
</evidence>
<dbReference type="PROSITE" id="PS51186">
    <property type="entry name" value="GNAT"/>
    <property type="match status" value="1"/>
</dbReference>
<dbReference type="InterPro" id="IPR016181">
    <property type="entry name" value="Acyl_CoA_acyltransferase"/>
</dbReference>
<evidence type="ECO:0000259" key="1">
    <source>
        <dbReference type="PROSITE" id="PS51186"/>
    </source>
</evidence>
<dbReference type="RefSeq" id="WP_354849677.1">
    <property type="nucleotide sequence ID" value="NZ_JBHTCG010000021.1"/>
</dbReference>
<dbReference type="Proteomes" id="UP001596496">
    <property type="component" value="Unassembled WGS sequence"/>
</dbReference>
<reference evidence="3" key="1">
    <citation type="journal article" date="2019" name="Int. J. Syst. Evol. Microbiol.">
        <title>The Global Catalogue of Microorganisms (GCM) 10K type strain sequencing project: providing services to taxonomists for standard genome sequencing and annotation.</title>
        <authorList>
            <consortium name="The Broad Institute Genomics Platform"/>
            <consortium name="The Broad Institute Genome Sequencing Center for Infectious Disease"/>
            <person name="Wu L."/>
            <person name="Ma J."/>
        </authorList>
    </citation>
    <scope>NUCLEOTIDE SEQUENCE [LARGE SCALE GENOMIC DNA]</scope>
    <source>
        <strain evidence="3">CECT 7649</strain>
    </source>
</reference>
<dbReference type="Pfam" id="PF13302">
    <property type="entry name" value="Acetyltransf_3"/>
    <property type="match status" value="1"/>
</dbReference>
<accession>A0ABW2PCI7</accession>
<dbReference type="EMBL" id="JBHTCG010000021">
    <property type="protein sequence ID" value="MFC7385740.1"/>
    <property type="molecule type" value="Genomic_DNA"/>
</dbReference>
<dbReference type="Gene3D" id="3.40.630.30">
    <property type="match status" value="1"/>
</dbReference>
<dbReference type="PANTHER" id="PTHR43610">
    <property type="entry name" value="BLL6696 PROTEIN"/>
    <property type="match status" value="1"/>
</dbReference>
<gene>
    <name evidence="2" type="ORF">ACFQSB_26275</name>
</gene>
<dbReference type="InterPro" id="IPR000182">
    <property type="entry name" value="GNAT_dom"/>
</dbReference>
<proteinExistence type="predicted"/>
<protein>
    <submittedName>
        <fullName evidence="2">GNAT family protein</fullName>
    </submittedName>
</protein>
<name>A0ABW2PCI7_9ACTN</name>
<keyword evidence="3" id="KW-1185">Reference proteome</keyword>
<comment type="caution">
    <text evidence="2">The sequence shown here is derived from an EMBL/GenBank/DDBJ whole genome shotgun (WGS) entry which is preliminary data.</text>
</comment>